<dbReference type="PANTHER" id="PTHR43401:SF3">
    <property type="entry name" value="L-GALACTONATE-5-DEHYDROGENASE"/>
    <property type="match status" value="1"/>
</dbReference>
<dbReference type="InterPro" id="IPR036291">
    <property type="entry name" value="NAD(P)-bd_dom_sf"/>
</dbReference>
<dbReference type="Pfam" id="PF08240">
    <property type="entry name" value="ADH_N"/>
    <property type="match status" value="1"/>
</dbReference>
<keyword evidence="1 4" id="KW-0560">Oxidoreductase</keyword>
<dbReference type="STRING" id="311410.LA5095_03342"/>
<dbReference type="InterPro" id="IPR050129">
    <property type="entry name" value="Zn_alcohol_dh"/>
</dbReference>
<dbReference type="GO" id="GO:0016491">
    <property type="term" value="F:oxidoreductase activity"/>
    <property type="evidence" value="ECO:0007669"/>
    <property type="project" value="UniProtKB-KW"/>
</dbReference>
<gene>
    <name evidence="4" type="primary">yjjN_1</name>
    <name evidence="4" type="ORF">LA5096_00708</name>
</gene>
<reference evidence="5" key="1">
    <citation type="submission" date="2015-07" db="EMBL/GenBank/DDBJ databases">
        <authorList>
            <person name="Rodrigo-Torres Lidia"/>
            <person name="Arahal R.David."/>
        </authorList>
    </citation>
    <scope>NUCLEOTIDE SEQUENCE [LARGE SCALE GENOMIC DNA]</scope>
    <source>
        <strain evidence="5">CECT 5096</strain>
    </source>
</reference>
<feature type="domain" description="Alcohol dehydrogenase-like C-terminal" evidence="2">
    <location>
        <begin position="182"/>
        <end position="304"/>
    </location>
</feature>
<dbReference type="AlphaFoldDB" id="A0A0M7AJC0"/>
<dbReference type="SUPFAM" id="SSF51735">
    <property type="entry name" value="NAD(P)-binding Rossmann-fold domains"/>
    <property type="match status" value="1"/>
</dbReference>
<keyword evidence="5" id="KW-1185">Reference proteome</keyword>
<dbReference type="Gene3D" id="3.40.50.720">
    <property type="entry name" value="NAD(P)-binding Rossmann-like Domain"/>
    <property type="match status" value="1"/>
</dbReference>
<dbReference type="Proteomes" id="UP000049983">
    <property type="component" value="Unassembled WGS sequence"/>
</dbReference>
<dbReference type="SUPFAM" id="SSF50129">
    <property type="entry name" value="GroES-like"/>
    <property type="match status" value="1"/>
</dbReference>
<dbReference type="InterPro" id="IPR011032">
    <property type="entry name" value="GroES-like_sf"/>
</dbReference>
<dbReference type="Gene3D" id="3.90.180.10">
    <property type="entry name" value="Medium-chain alcohol dehydrogenases, catalytic domain"/>
    <property type="match status" value="1"/>
</dbReference>
<evidence type="ECO:0000313" key="4">
    <source>
        <dbReference type="EMBL" id="CTQ65284.1"/>
    </source>
</evidence>
<feature type="domain" description="Alcohol dehydrogenase-like N-terminal" evidence="3">
    <location>
        <begin position="39"/>
        <end position="142"/>
    </location>
</feature>
<organism evidence="4 5">
    <name type="scientific">Roseibium album</name>
    <dbReference type="NCBI Taxonomy" id="311410"/>
    <lineage>
        <taxon>Bacteria</taxon>
        <taxon>Pseudomonadati</taxon>
        <taxon>Pseudomonadota</taxon>
        <taxon>Alphaproteobacteria</taxon>
        <taxon>Hyphomicrobiales</taxon>
        <taxon>Stappiaceae</taxon>
        <taxon>Roseibium</taxon>
    </lineage>
</organism>
<sequence length="345" mass="37122">MTLETATVDAGTVKMASGVVVEPGVFQLQTRDLPVETPDGWVLVDICAVGICGTDYHIFEGKHPYLEYPRVIGHELSGRIAEASGEWKAGELVVINPYLSCGECRACKKGKPNCCERIEVLGVHREGGMCARIAVPSGNLYRANGLSELQAAMVEFLAIGAHAVRRAGALEGERVLVTGAGPIGIGTALFARIRGADVHLLDLSEARLRQASSKFGFDNLHLVGDDILAGSLTDGFDVVFDATGSARAIEAGFPLLAHGSRYVLVSVVKDQIRFDDPEFHKREAQIIGSRNATAEDFETVMQAIREGLIDTDALCSRTIPIHEIADQFQLLANDRDTLIKAVVTL</sequence>
<dbReference type="EMBL" id="CXWC01000001">
    <property type="protein sequence ID" value="CTQ65284.1"/>
    <property type="molecule type" value="Genomic_DNA"/>
</dbReference>
<evidence type="ECO:0000259" key="2">
    <source>
        <dbReference type="Pfam" id="PF00107"/>
    </source>
</evidence>
<name>A0A0M7AJC0_9HYPH</name>
<dbReference type="Pfam" id="PF00107">
    <property type="entry name" value="ADH_zinc_N"/>
    <property type="match status" value="1"/>
</dbReference>
<dbReference type="PANTHER" id="PTHR43401">
    <property type="entry name" value="L-THREONINE 3-DEHYDROGENASE"/>
    <property type="match status" value="1"/>
</dbReference>
<protein>
    <submittedName>
        <fullName evidence="4">Putative L-galactonate oxidoreductase</fullName>
        <ecNumber evidence="4">1.1.1.-</ecNumber>
    </submittedName>
</protein>
<proteinExistence type="predicted"/>
<dbReference type="EC" id="1.1.1.-" evidence="4"/>
<evidence type="ECO:0000256" key="1">
    <source>
        <dbReference type="ARBA" id="ARBA00023002"/>
    </source>
</evidence>
<dbReference type="InterPro" id="IPR013154">
    <property type="entry name" value="ADH-like_N"/>
</dbReference>
<dbReference type="InterPro" id="IPR013149">
    <property type="entry name" value="ADH-like_C"/>
</dbReference>
<evidence type="ECO:0000313" key="5">
    <source>
        <dbReference type="Proteomes" id="UP000049983"/>
    </source>
</evidence>
<accession>A0A0M7AJC0</accession>
<dbReference type="CDD" id="cd08261">
    <property type="entry name" value="Zn_ADH7"/>
    <property type="match status" value="1"/>
</dbReference>
<evidence type="ECO:0000259" key="3">
    <source>
        <dbReference type="Pfam" id="PF08240"/>
    </source>
</evidence>